<gene>
    <name evidence="10" type="ORF">GCM10009867_36410</name>
</gene>
<dbReference type="SUPFAM" id="SSF161098">
    <property type="entry name" value="MetI-like"/>
    <property type="match status" value="1"/>
</dbReference>
<dbReference type="InterPro" id="IPR051393">
    <property type="entry name" value="ABC_transporter_permease"/>
</dbReference>
<keyword evidence="5 7" id="KW-1133">Transmembrane helix</keyword>
<protein>
    <submittedName>
        <fullName evidence="10">Sugar ABC transporter permease</fullName>
    </submittedName>
</protein>
<evidence type="ECO:0000313" key="11">
    <source>
        <dbReference type="Proteomes" id="UP001501326"/>
    </source>
</evidence>
<dbReference type="PANTHER" id="PTHR30193">
    <property type="entry name" value="ABC TRANSPORTER PERMEASE PROTEIN"/>
    <property type="match status" value="1"/>
</dbReference>
<keyword evidence="4 7" id="KW-0812">Transmembrane</keyword>
<proteinExistence type="inferred from homology"/>
<name>A0ABP6HDB9_9MICO</name>
<dbReference type="PANTHER" id="PTHR30193:SF37">
    <property type="entry name" value="INNER MEMBRANE ABC TRANSPORTER PERMEASE PROTEIN YCJO"/>
    <property type="match status" value="1"/>
</dbReference>
<dbReference type="CDD" id="cd06261">
    <property type="entry name" value="TM_PBP2"/>
    <property type="match status" value="1"/>
</dbReference>
<evidence type="ECO:0000256" key="1">
    <source>
        <dbReference type="ARBA" id="ARBA00004651"/>
    </source>
</evidence>
<keyword evidence="2 7" id="KW-0813">Transport</keyword>
<feature type="domain" description="ABC transmembrane type-1" evidence="9">
    <location>
        <begin position="103"/>
        <end position="315"/>
    </location>
</feature>
<dbReference type="EMBL" id="BAAARN010000005">
    <property type="protein sequence ID" value="GAA2739616.1"/>
    <property type="molecule type" value="Genomic_DNA"/>
</dbReference>
<dbReference type="InterPro" id="IPR000515">
    <property type="entry name" value="MetI-like"/>
</dbReference>
<dbReference type="Gene3D" id="1.10.3720.10">
    <property type="entry name" value="MetI-like"/>
    <property type="match status" value="1"/>
</dbReference>
<keyword evidence="11" id="KW-1185">Reference proteome</keyword>
<comment type="caution">
    <text evidence="10">The sequence shown here is derived from an EMBL/GenBank/DDBJ whole genome shotgun (WGS) entry which is preliminary data.</text>
</comment>
<feature type="transmembrane region" description="Helical" evidence="7">
    <location>
        <begin position="188"/>
        <end position="210"/>
    </location>
</feature>
<feature type="region of interest" description="Disordered" evidence="8">
    <location>
        <begin position="1"/>
        <end position="31"/>
    </location>
</feature>
<evidence type="ECO:0000256" key="6">
    <source>
        <dbReference type="ARBA" id="ARBA00023136"/>
    </source>
</evidence>
<dbReference type="Proteomes" id="UP001501326">
    <property type="component" value="Unassembled WGS sequence"/>
</dbReference>
<feature type="transmembrane region" description="Helical" evidence="7">
    <location>
        <begin position="107"/>
        <end position="128"/>
    </location>
</feature>
<feature type="transmembrane region" description="Helical" evidence="7">
    <location>
        <begin position="47"/>
        <end position="73"/>
    </location>
</feature>
<evidence type="ECO:0000256" key="3">
    <source>
        <dbReference type="ARBA" id="ARBA00022475"/>
    </source>
</evidence>
<evidence type="ECO:0000256" key="4">
    <source>
        <dbReference type="ARBA" id="ARBA00022692"/>
    </source>
</evidence>
<reference evidence="11" key="1">
    <citation type="journal article" date="2019" name="Int. J. Syst. Evol. Microbiol.">
        <title>The Global Catalogue of Microorganisms (GCM) 10K type strain sequencing project: providing services to taxonomists for standard genome sequencing and annotation.</title>
        <authorList>
            <consortium name="The Broad Institute Genomics Platform"/>
            <consortium name="The Broad Institute Genome Sequencing Center for Infectious Disease"/>
            <person name="Wu L."/>
            <person name="Ma J."/>
        </authorList>
    </citation>
    <scope>NUCLEOTIDE SEQUENCE [LARGE SCALE GENOMIC DNA]</scope>
    <source>
        <strain evidence="11">JCM 16378</strain>
    </source>
</reference>
<evidence type="ECO:0000259" key="9">
    <source>
        <dbReference type="PROSITE" id="PS50928"/>
    </source>
</evidence>
<evidence type="ECO:0000256" key="8">
    <source>
        <dbReference type="SAM" id="MobiDB-lite"/>
    </source>
</evidence>
<dbReference type="Pfam" id="PF00528">
    <property type="entry name" value="BPD_transp_1"/>
    <property type="match status" value="1"/>
</dbReference>
<feature type="transmembrane region" description="Helical" evidence="7">
    <location>
        <begin position="295"/>
        <end position="314"/>
    </location>
</feature>
<feature type="transmembrane region" description="Helical" evidence="7">
    <location>
        <begin position="140"/>
        <end position="161"/>
    </location>
</feature>
<sequence length="325" mass="35394">MTTQAPTAGRTARGSAGRGAPRGGPRLRLPRRGPANAALRAERWAGLVLASPALVVFTVFMFIPLALTFWYSLHRYSGFGRMRWIGTENYRNIASDSTFWKALLNTVLYTAITVPIGIALGLGAALLLNRVMPGRGLWRALVYVPVVISGVASGIIFLRLFDPITGILNQLFTGVGLPAVDWQGSGTAALVSVIIVTTWQGIGFGMVVYLSGLQGIPGELYEAGAVDGAVGWRRFWYITWPMLAPTTFFLVVYSIIGSFQVFDVVYVLTRGGPGTSTTFLVQYAYDQGFNQRRQGYAAAIGVIIYVIVLLFTIAQWRLSRGRDEA</sequence>
<comment type="similarity">
    <text evidence="7">Belongs to the binding-protein-dependent transport system permease family.</text>
</comment>
<keyword evidence="6 7" id="KW-0472">Membrane</keyword>
<organism evidence="10 11">
    <name type="scientific">Pedococcus aerophilus</name>
    <dbReference type="NCBI Taxonomy" id="436356"/>
    <lineage>
        <taxon>Bacteria</taxon>
        <taxon>Bacillati</taxon>
        <taxon>Actinomycetota</taxon>
        <taxon>Actinomycetes</taxon>
        <taxon>Micrococcales</taxon>
        <taxon>Intrasporangiaceae</taxon>
        <taxon>Pedococcus</taxon>
    </lineage>
</organism>
<keyword evidence="3" id="KW-1003">Cell membrane</keyword>
<accession>A0ABP6HDB9</accession>
<dbReference type="RefSeq" id="WP_344196104.1">
    <property type="nucleotide sequence ID" value="NZ_BAAARN010000005.1"/>
</dbReference>
<dbReference type="PROSITE" id="PS50928">
    <property type="entry name" value="ABC_TM1"/>
    <property type="match status" value="1"/>
</dbReference>
<evidence type="ECO:0000256" key="2">
    <source>
        <dbReference type="ARBA" id="ARBA00022448"/>
    </source>
</evidence>
<feature type="transmembrane region" description="Helical" evidence="7">
    <location>
        <begin position="242"/>
        <end position="262"/>
    </location>
</feature>
<evidence type="ECO:0000256" key="7">
    <source>
        <dbReference type="RuleBase" id="RU363032"/>
    </source>
</evidence>
<comment type="subcellular location">
    <subcellularLocation>
        <location evidence="1 7">Cell membrane</location>
        <topology evidence="1 7">Multi-pass membrane protein</topology>
    </subcellularLocation>
</comment>
<feature type="compositionally biased region" description="Low complexity" evidence="8">
    <location>
        <begin position="1"/>
        <end position="15"/>
    </location>
</feature>
<evidence type="ECO:0000256" key="5">
    <source>
        <dbReference type="ARBA" id="ARBA00022989"/>
    </source>
</evidence>
<evidence type="ECO:0000313" key="10">
    <source>
        <dbReference type="EMBL" id="GAA2739616.1"/>
    </source>
</evidence>
<dbReference type="InterPro" id="IPR035906">
    <property type="entry name" value="MetI-like_sf"/>
</dbReference>